<name>A0AAU3I814_9ACTN</name>
<sequence length="76" mass="8455">MTVKKDNRPLLGLGHLAIPNVSASKEWLKRQGEQRAKSVEIVVAVAKKYLGNEDRLPADFYTGLAERIVTALDHQV</sequence>
<reference evidence="1" key="1">
    <citation type="submission" date="2022-10" db="EMBL/GenBank/DDBJ databases">
        <title>The complete genomes of actinobacterial strains from the NBC collection.</title>
        <authorList>
            <person name="Joergensen T.S."/>
            <person name="Alvarez Arevalo M."/>
            <person name="Sterndorff E.B."/>
            <person name="Faurdal D."/>
            <person name="Vuksanovic O."/>
            <person name="Mourched A.-S."/>
            <person name="Charusanti P."/>
            <person name="Shaw S."/>
            <person name="Blin K."/>
            <person name="Weber T."/>
        </authorList>
    </citation>
    <scope>NUCLEOTIDE SEQUENCE</scope>
    <source>
        <strain evidence="1">NBC_01393</strain>
    </source>
</reference>
<proteinExistence type="predicted"/>
<protein>
    <submittedName>
        <fullName evidence="1">Uncharacterized protein</fullName>
    </submittedName>
</protein>
<evidence type="ECO:0000313" key="1">
    <source>
        <dbReference type="EMBL" id="WTZ13269.1"/>
    </source>
</evidence>
<dbReference type="EMBL" id="CP109546">
    <property type="protein sequence ID" value="WTZ13269.1"/>
    <property type="molecule type" value="Genomic_DNA"/>
</dbReference>
<organism evidence="1">
    <name type="scientific">Streptomyces sp. NBC_01393</name>
    <dbReference type="NCBI Taxonomy" id="2903851"/>
    <lineage>
        <taxon>Bacteria</taxon>
        <taxon>Bacillati</taxon>
        <taxon>Actinomycetota</taxon>
        <taxon>Actinomycetes</taxon>
        <taxon>Kitasatosporales</taxon>
        <taxon>Streptomycetaceae</taxon>
        <taxon>Streptomyces</taxon>
    </lineage>
</organism>
<accession>A0AAU3I814</accession>
<gene>
    <name evidence="1" type="ORF">OG699_38060</name>
</gene>
<dbReference type="AlphaFoldDB" id="A0AAU3I814"/>